<evidence type="ECO:0000256" key="3">
    <source>
        <dbReference type="RuleBase" id="RU361203"/>
    </source>
</evidence>
<dbReference type="InterPro" id="IPR029052">
    <property type="entry name" value="Metallo-depent_PP-like"/>
</dbReference>
<evidence type="ECO:0000256" key="1">
    <source>
        <dbReference type="ARBA" id="ARBA00022729"/>
    </source>
</evidence>
<dbReference type="CDD" id="cd00839">
    <property type="entry name" value="MPP_PAPs"/>
    <property type="match status" value="1"/>
</dbReference>
<evidence type="ECO:0000256" key="2">
    <source>
        <dbReference type="ARBA" id="ARBA00023180"/>
    </source>
</evidence>
<protein>
    <recommendedName>
        <fullName evidence="3">Purple acid phosphatase</fullName>
        <ecNumber evidence="3">3.1.3.2</ecNumber>
    </recommendedName>
</protein>
<dbReference type="Gene3D" id="2.60.40.380">
    <property type="entry name" value="Purple acid phosphatase-like, N-terminal"/>
    <property type="match status" value="1"/>
</dbReference>
<keyword evidence="1" id="KW-0732">Signal</keyword>
<dbReference type="PANTHER" id="PTHR45867">
    <property type="entry name" value="PURPLE ACID PHOSPHATASE"/>
    <property type="match status" value="1"/>
</dbReference>
<comment type="catalytic activity">
    <reaction evidence="3">
        <text>a phosphate monoester + H2O = an alcohol + phosphate</text>
        <dbReference type="Rhea" id="RHEA:15017"/>
        <dbReference type="ChEBI" id="CHEBI:15377"/>
        <dbReference type="ChEBI" id="CHEBI:30879"/>
        <dbReference type="ChEBI" id="CHEBI:43474"/>
        <dbReference type="ChEBI" id="CHEBI:67140"/>
        <dbReference type="EC" id="3.1.3.2"/>
    </reaction>
</comment>
<organism evidence="6 7">
    <name type="scientific">Cordylochernes scorpioides</name>
    <dbReference type="NCBI Taxonomy" id="51811"/>
    <lineage>
        <taxon>Eukaryota</taxon>
        <taxon>Metazoa</taxon>
        <taxon>Ecdysozoa</taxon>
        <taxon>Arthropoda</taxon>
        <taxon>Chelicerata</taxon>
        <taxon>Arachnida</taxon>
        <taxon>Pseudoscorpiones</taxon>
        <taxon>Cheliferoidea</taxon>
        <taxon>Chernetidae</taxon>
        <taxon>Cordylochernes</taxon>
    </lineage>
</organism>
<dbReference type="InterPro" id="IPR008963">
    <property type="entry name" value="Purple_acid_Pase-like_N"/>
</dbReference>
<keyword evidence="7" id="KW-1185">Reference proteome</keyword>
<feature type="non-terminal residue" evidence="6">
    <location>
        <position position="331"/>
    </location>
</feature>
<dbReference type="Proteomes" id="UP001235939">
    <property type="component" value="Chromosome 12"/>
</dbReference>
<feature type="domain" description="Purple acid phosphatase N-terminal" evidence="5">
    <location>
        <begin position="1"/>
        <end position="75"/>
    </location>
</feature>
<dbReference type="Pfam" id="PF16656">
    <property type="entry name" value="Pur_ac_phosph_N"/>
    <property type="match status" value="1"/>
</dbReference>
<dbReference type="Pfam" id="PF00149">
    <property type="entry name" value="Metallophos"/>
    <property type="match status" value="1"/>
</dbReference>
<proteinExistence type="inferred from homology"/>
<dbReference type="InterPro" id="IPR004843">
    <property type="entry name" value="Calcineurin-like_PHP"/>
</dbReference>
<evidence type="ECO:0000313" key="7">
    <source>
        <dbReference type="Proteomes" id="UP001235939"/>
    </source>
</evidence>
<dbReference type="EC" id="3.1.3.2" evidence="3"/>
<dbReference type="InterPro" id="IPR041792">
    <property type="entry name" value="MPP_PAP"/>
</dbReference>
<keyword evidence="2" id="KW-0325">Glycoprotein</keyword>
<evidence type="ECO:0000259" key="4">
    <source>
        <dbReference type="Pfam" id="PF00149"/>
    </source>
</evidence>
<dbReference type="SUPFAM" id="SSF56300">
    <property type="entry name" value="Metallo-dependent phosphatases"/>
    <property type="match status" value="1"/>
</dbReference>
<comment type="similarity">
    <text evidence="3">Belongs to the metallophosphoesterase superfamily. Purple acid phosphatase family.</text>
</comment>
<dbReference type="EMBL" id="CP092874">
    <property type="protein sequence ID" value="UYV74648.1"/>
    <property type="molecule type" value="Genomic_DNA"/>
</dbReference>
<accession>A0ABY6L0Z4</accession>
<reference evidence="6 7" key="1">
    <citation type="submission" date="2022-01" db="EMBL/GenBank/DDBJ databases">
        <title>A chromosomal length assembly of Cordylochernes scorpioides.</title>
        <authorList>
            <person name="Zeh D."/>
            <person name="Zeh J."/>
        </authorList>
    </citation>
    <scope>NUCLEOTIDE SEQUENCE [LARGE SCALE GENOMIC DNA]</scope>
    <source>
        <strain evidence="6">IN4F17</strain>
        <tissue evidence="6">Whole Body</tissue>
    </source>
</reference>
<name>A0ABY6L0Z4_9ARAC</name>
<dbReference type="InterPro" id="IPR015914">
    <property type="entry name" value="PAPs_N"/>
</dbReference>
<evidence type="ECO:0000259" key="5">
    <source>
        <dbReference type="Pfam" id="PF16656"/>
    </source>
</evidence>
<keyword evidence="3" id="KW-0378">Hydrolase</keyword>
<dbReference type="PANTHER" id="PTHR45867:SF3">
    <property type="entry name" value="ACID PHOSPHATASE TYPE 7"/>
    <property type="match status" value="1"/>
</dbReference>
<dbReference type="SUPFAM" id="SSF49363">
    <property type="entry name" value="Purple acid phosphatase, N-terminal domain"/>
    <property type="match status" value="1"/>
</dbReference>
<sequence>MMVTWVTFDYTETVVRYGPQRPTRIVHGSSTSFQSKGKPVRTIWVHRVLLRGLTPGQTYRYNVGGKDGWSPLYTLQAKKSGSDWSPRLALYGDLGNENGRSIATLQTMAQQGDIDCVLHFGDMAYDMYENNFKTGDEWMRQLEPIAAYVPYITSPGNHEAPYNFLNYNSRFTNIGLDGKINNFYHSFNIGPLHVVMYSVEYYYFGNYYKEEDVRRQYEFIVKDLELCRLPPRLHGRGDIEVRLASVRISKKLERRGWFQEATKPENRRKRPWIMTLTHRAMYCTSDDGDDCLRVTNRARVGHPKWGYALEPVFQHYGVDLHYCGHEHTYER</sequence>
<evidence type="ECO:0000313" key="6">
    <source>
        <dbReference type="EMBL" id="UYV74648.1"/>
    </source>
</evidence>
<dbReference type="Gene3D" id="3.60.21.10">
    <property type="match status" value="2"/>
</dbReference>
<feature type="domain" description="Calcineurin-like phosphoesterase" evidence="4">
    <location>
        <begin position="87"/>
        <end position="329"/>
    </location>
</feature>
<gene>
    <name evidence="6" type="ORF">LAZ67_12000400</name>
</gene>